<dbReference type="EMBL" id="JBHUPE010000007">
    <property type="protein sequence ID" value="MFD2905733.1"/>
    <property type="molecule type" value="Genomic_DNA"/>
</dbReference>
<organism evidence="2 3">
    <name type="scientific">Sphingobacterium anhuiense</name>
    <dbReference type="NCBI Taxonomy" id="493780"/>
    <lineage>
        <taxon>Bacteria</taxon>
        <taxon>Pseudomonadati</taxon>
        <taxon>Bacteroidota</taxon>
        <taxon>Sphingobacteriia</taxon>
        <taxon>Sphingobacteriales</taxon>
        <taxon>Sphingobacteriaceae</taxon>
        <taxon>Sphingobacterium</taxon>
    </lineage>
</organism>
<dbReference type="Pfam" id="PF13646">
    <property type="entry name" value="HEAT_2"/>
    <property type="match status" value="1"/>
</dbReference>
<keyword evidence="1" id="KW-0812">Transmembrane</keyword>
<keyword evidence="3" id="KW-1185">Reference proteome</keyword>
<protein>
    <submittedName>
        <fullName evidence="2">HEAT repeat domain-containing protein</fullName>
    </submittedName>
</protein>
<dbReference type="Gene3D" id="1.25.10.10">
    <property type="entry name" value="Leucine-rich Repeat Variant"/>
    <property type="match status" value="1"/>
</dbReference>
<sequence>MYYDYYFYYLSYLSSLYNGYPLIIRMTVFMVMILALLTVFGMLRLAYIGIKIHLREKGKVKTKTHFEEKLMFVMKSKTNYDVEEIQQLLEYDIANTKRWNPEMITDVVLTVKNTVYKQGELNEINYKNCLAVLSLMGFWEKRIRTSGVDRRKVALQIVGDMDNGVNSGVLSKSTFHKNRYIRKTARDLYTSQDTYNPFRFMEENFDEEFTQLDKLRLHATLVKRSISGKLPNLMRWVNSSKNPNYILFILKEIGHFKQYEAAHSLIGFLEKNENRDVRAQVVLTLGELQYHECASDLIARYALESTVVRGAIIKTMGKFVGKTTLAFLVDAYRITEDANTKLLIARSIRNHGHEGDVRLKQLKGEIQNNEREHILLNQVFAEKTMVSR</sequence>
<keyword evidence="1" id="KW-0472">Membrane</keyword>
<dbReference type="InterPro" id="IPR011989">
    <property type="entry name" value="ARM-like"/>
</dbReference>
<dbReference type="SUPFAM" id="SSF48371">
    <property type="entry name" value="ARM repeat"/>
    <property type="match status" value="1"/>
</dbReference>
<dbReference type="Proteomes" id="UP001597509">
    <property type="component" value="Unassembled WGS sequence"/>
</dbReference>
<evidence type="ECO:0000313" key="3">
    <source>
        <dbReference type="Proteomes" id="UP001597509"/>
    </source>
</evidence>
<gene>
    <name evidence="2" type="ORF">ACFS6I_17525</name>
</gene>
<dbReference type="RefSeq" id="WP_380922518.1">
    <property type="nucleotide sequence ID" value="NZ_JBHUPE010000007.1"/>
</dbReference>
<comment type="caution">
    <text evidence="2">The sequence shown here is derived from an EMBL/GenBank/DDBJ whole genome shotgun (WGS) entry which is preliminary data.</text>
</comment>
<proteinExistence type="predicted"/>
<feature type="transmembrane region" description="Helical" evidence="1">
    <location>
        <begin position="20"/>
        <end position="47"/>
    </location>
</feature>
<keyword evidence="1" id="KW-1133">Transmembrane helix</keyword>
<evidence type="ECO:0000313" key="2">
    <source>
        <dbReference type="EMBL" id="MFD2905733.1"/>
    </source>
</evidence>
<name>A0ABW5Z161_9SPHI</name>
<reference evidence="3" key="1">
    <citation type="journal article" date="2019" name="Int. J. Syst. Evol. Microbiol.">
        <title>The Global Catalogue of Microorganisms (GCM) 10K type strain sequencing project: providing services to taxonomists for standard genome sequencing and annotation.</title>
        <authorList>
            <consortium name="The Broad Institute Genomics Platform"/>
            <consortium name="The Broad Institute Genome Sequencing Center for Infectious Disease"/>
            <person name="Wu L."/>
            <person name="Ma J."/>
        </authorList>
    </citation>
    <scope>NUCLEOTIDE SEQUENCE [LARGE SCALE GENOMIC DNA]</scope>
    <source>
        <strain evidence="3">KCTC 22209</strain>
    </source>
</reference>
<dbReference type="InterPro" id="IPR016024">
    <property type="entry name" value="ARM-type_fold"/>
</dbReference>
<accession>A0ABW5Z161</accession>
<evidence type="ECO:0000256" key="1">
    <source>
        <dbReference type="SAM" id="Phobius"/>
    </source>
</evidence>